<dbReference type="PANTHER" id="PTHR43411:SF1">
    <property type="entry name" value="ADENYLOSUCCINATE LYASE"/>
    <property type="match status" value="1"/>
</dbReference>
<name>A0A381TPD8_9ZZZZ</name>
<dbReference type="PROSITE" id="PS00163">
    <property type="entry name" value="FUMARATE_LYASES"/>
    <property type="match status" value="1"/>
</dbReference>
<dbReference type="NCBIfam" id="TIGR00928">
    <property type="entry name" value="purB"/>
    <property type="match status" value="1"/>
</dbReference>
<evidence type="ECO:0000313" key="11">
    <source>
        <dbReference type="EMBL" id="SVA17946.1"/>
    </source>
</evidence>
<dbReference type="InterPro" id="IPR047136">
    <property type="entry name" value="PurB_bact"/>
</dbReference>
<dbReference type="InterPro" id="IPR022761">
    <property type="entry name" value="Fumarate_lyase_N"/>
</dbReference>
<dbReference type="PANTHER" id="PTHR43411">
    <property type="entry name" value="ADENYLOSUCCINATE LYASE"/>
    <property type="match status" value="1"/>
</dbReference>
<feature type="non-terminal residue" evidence="11">
    <location>
        <position position="1"/>
    </location>
</feature>
<keyword evidence="7" id="KW-0456">Lyase</keyword>
<evidence type="ECO:0000256" key="1">
    <source>
        <dbReference type="ARBA" id="ARBA00004706"/>
    </source>
</evidence>
<dbReference type="InterPro" id="IPR008948">
    <property type="entry name" value="L-Aspartase-like"/>
</dbReference>
<sequence length="410" mass="46201">IEYLIALSHEKQIKDLPVFSKDEQVRLRRIYQGFNATGAKKIKTIERTTNHDVKAIEYYIQGKIKKSLHPWVHFALTSEDVNNLAYSLMWQHGLKQIYLTRLQSVFKELRTIAKKYKSIPMLALTHGQAATPTTFGKEMAVFCSRLNQQIDSLKTHKLLGKFGGATGTWAAHLSAYPKVNWIRFSSRFIKALGMQPNLLTTQIESHDSIAESYHQVVRVNTILTDLCKDMWFYISRGIIGQKKVVGEVGSSTMPHKINPIQFENAEGNMGIANSLLNHLAMKLPISRMQRDLTDSTTLRNQGVALGHSYLALQNILKGLSRITINKLQMSAELNTHWEVVAEAVQTILRKAGQKNAYEQLKTLTRGQTMNAKIMAQFVSDLNIIDADKEILLALTPASYIGLAPKLVDTI</sequence>
<comment type="pathway">
    <text evidence="1">Purine metabolism; IMP biosynthesis via de novo pathway; 5-amino-1-(5-phospho-D-ribosyl)imidazole-4-carboxamide from 5-amino-1-(5-phospho-D-ribosyl)imidazole-4-carboxylate: step 2/2.</text>
</comment>
<gene>
    <name evidence="11" type="ORF">METZ01_LOCUS70800</name>
</gene>
<evidence type="ECO:0000259" key="9">
    <source>
        <dbReference type="Pfam" id="PF00206"/>
    </source>
</evidence>
<dbReference type="EMBL" id="UINC01004940">
    <property type="protein sequence ID" value="SVA17946.1"/>
    <property type="molecule type" value="Genomic_DNA"/>
</dbReference>
<feature type="domain" description="Adenylosuccinate lyase PurB C-terminal" evidence="10">
    <location>
        <begin position="286"/>
        <end position="400"/>
    </location>
</feature>
<evidence type="ECO:0000256" key="4">
    <source>
        <dbReference type="ARBA" id="ARBA00012339"/>
    </source>
</evidence>
<dbReference type="GO" id="GO:0006189">
    <property type="term" value="P:'de novo' IMP biosynthetic process"/>
    <property type="evidence" value="ECO:0007669"/>
    <property type="project" value="UniProtKB-UniPathway"/>
</dbReference>
<evidence type="ECO:0000256" key="8">
    <source>
        <dbReference type="ARBA" id="ARBA00030717"/>
    </source>
</evidence>
<dbReference type="InterPro" id="IPR024083">
    <property type="entry name" value="Fumarase/histidase_N"/>
</dbReference>
<evidence type="ECO:0000256" key="5">
    <source>
        <dbReference type="ARBA" id="ARBA00017058"/>
    </source>
</evidence>
<accession>A0A381TPD8</accession>
<dbReference type="InterPro" id="IPR020557">
    <property type="entry name" value="Fumarate_lyase_CS"/>
</dbReference>
<comment type="pathway">
    <text evidence="2">Purine metabolism; AMP biosynthesis via de novo pathway; AMP from IMP: step 2/2.</text>
</comment>
<dbReference type="InterPro" id="IPR013539">
    <property type="entry name" value="PurB_C"/>
</dbReference>
<dbReference type="UniPathway" id="UPA00075">
    <property type="reaction ID" value="UER00336"/>
</dbReference>
<evidence type="ECO:0000256" key="2">
    <source>
        <dbReference type="ARBA" id="ARBA00004734"/>
    </source>
</evidence>
<dbReference type="Gene3D" id="1.20.200.10">
    <property type="entry name" value="Fumarase/aspartase (Central domain)"/>
    <property type="match status" value="1"/>
</dbReference>
<proteinExistence type="inferred from homology"/>
<dbReference type="EC" id="4.3.2.2" evidence="4"/>
<dbReference type="GO" id="GO:0004018">
    <property type="term" value="F:N6-(1,2-dicarboxyethyl)AMP AMP-lyase (fumarate-forming) activity"/>
    <property type="evidence" value="ECO:0007669"/>
    <property type="project" value="InterPro"/>
</dbReference>
<dbReference type="Gene3D" id="1.10.40.30">
    <property type="entry name" value="Fumarase/aspartase (C-terminal domain)"/>
    <property type="match status" value="1"/>
</dbReference>
<evidence type="ECO:0000256" key="6">
    <source>
        <dbReference type="ARBA" id="ARBA00022755"/>
    </source>
</evidence>
<feature type="domain" description="Fumarate lyase N-terminal" evidence="9">
    <location>
        <begin position="21"/>
        <end position="267"/>
    </location>
</feature>
<dbReference type="AlphaFoldDB" id="A0A381TPD8"/>
<organism evidence="11">
    <name type="scientific">marine metagenome</name>
    <dbReference type="NCBI Taxonomy" id="408172"/>
    <lineage>
        <taxon>unclassified sequences</taxon>
        <taxon>metagenomes</taxon>
        <taxon>ecological metagenomes</taxon>
    </lineage>
</organism>
<reference evidence="11" key="1">
    <citation type="submission" date="2018-05" db="EMBL/GenBank/DDBJ databases">
        <authorList>
            <person name="Lanie J.A."/>
            <person name="Ng W.-L."/>
            <person name="Kazmierczak K.M."/>
            <person name="Andrzejewski T.M."/>
            <person name="Davidsen T.M."/>
            <person name="Wayne K.J."/>
            <person name="Tettelin H."/>
            <person name="Glass J.I."/>
            <person name="Rusch D."/>
            <person name="Podicherti R."/>
            <person name="Tsui H.-C.T."/>
            <person name="Winkler M.E."/>
        </authorList>
    </citation>
    <scope>NUCLEOTIDE SEQUENCE</scope>
</reference>
<evidence type="ECO:0000259" key="10">
    <source>
        <dbReference type="Pfam" id="PF08328"/>
    </source>
</evidence>
<dbReference type="Pfam" id="PF00206">
    <property type="entry name" value="Lyase_1"/>
    <property type="match status" value="1"/>
</dbReference>
<dbReference type="SUPFAM" id="SSF48557">
    <property type="entry name" value="L-aspartase-like"/>
    <property type="match status" value="1"/>
</dbReference>
<evidence type="ECO:0000256" key="3">
    <source>
        <dbReference type="ARBA" id="ARBA00008273"/>
    </source>
</evidence>
<evidence type="ECO:0000256" key="7">
    <source>
        <dbReference type="ARBA" id="ARBA00023239"/>
    </source>
</evidence>
<dbReference type="UniPathway" id="UPA00074">
    <property type="reaction ID" value="UER00132"/>
</dbReference>
<dbReference type="PRINTS" id="PR00149">
    <property type="entry name" value="FUMRATELYASE"/>
</dbReference>
<dbReference type="GO" id="GO:0044208">
    <property type="term" value="P:'de novo' AMP biosynthetic process"/>
    <property type="evidence" value="ECO:0007669"/>
    <property type="project" value="UniProtKB-UniPathway"/>
</dbReference>
<keyword evidence="6" id="KW-0658">Purine biosynthesis</keyword>
<dbReference type="Gene3D" id="1.10.275.10">
    <property type="entry name" value="Fumarase/aspartase (N-terminal domain)"/>
    <property type="match status" value="1"/>
</dbReference>
<protein>
    <recommendedName>
        <fullName evidence="5">Adenylosuccinate lyase</fullName>
        <ecNumber evidence="4">4.3.2.2</ecNumber>
    </recommendedName>
    <alternativeName>
        <fullName evidence="8">Adenylosuccinase</fullName>
    </alternativeName>
</protein>
<dbReference type="Pfam" id="PF08328">
    <property type="entry name" value="ASL_C"/>
    <property type="match status" value="1"/>
</dbReference>
<dbReference type="InterPro" id="IPR000362">
    <property type="entry name" value="Fumarate_lyase_fam"/>
</dbReference>
<dbReference type="InterPro" id="IPR004769">
    <property type="entry name" value="Pur_lyase"/>
</dbReference>
<comment type="similarity">
    <text evidence="3">Belongs to the lyase 1 family. Adenylosuccinate lyase subfamily.</text>
</comment>
<dbReference type="NCBIfam" id="NF006764">
    <property type="entry name" value="PRK09285.1"/>
    <property type="match status" value="1"/>
</dbReference>